<gene>
    <name evidence="3" type="ORF">STARVERO_04040</name>
</gene>
<dbReference type="Pfam" id="PF18932">
    <property type="entry name" value="DUF5681"/>
    <property type="match status" value="1"/>
</dbReference>
<protein>
    <recommendedName>
        <fullName evidence="2">DUF5681 domain-containing protein</fullName>
    </recommendedName>
</protein>
<feature type="region of interest" description="Disordered" evidence="1">
    <location>
        <begin position="1"/>
        <end position="40"/>
    </location>
</feature>
<feature type="domain" description="DUF5681" evidence="2">
    <location>
        <begin position="16"/>
        <end position="80"/>
    </location>
</feature>
<evidence type="ECO:0000256" key="1">
    <source>
        <dbReference type="SAM" id="MobiDB-lite"/>
    </source>
</evidence>
<dbReference type="InterPro" id="IPR043736">
    <property type="entry name" value="DUF5681"/>
</dbReference>
<dbReference type="AlphaFoldDB" id="A0A5S9Q4W2"/>
<sequence>MAEDHTSSDNNGRLPNGRFGKGHCGNPKGRPRKPKPVPGEELQAALDEVITMPDGEAITMRQFLAKVILRAAAHNPKLALDLLTHQPPRVGGTNEEQSNRIDDEIIAEWSRRQGRRS</sequence>
<feature type="region of interest" description="Disordered" evidence="1">
    <location>
        <begin position="84"/>
        <end position="117"/>
    </location>
</feature>
<name>A0A5S9Q4W2_9HYPH</name>
<dbReference type="RefSeq" id="WP_159601130.1">
    <property type="nucleotide sequence ID" value="NZ_CACSAS010000001.1"/>
</dbReference>
<accession>A0A5S9Q4W2</accession>
<keyword evidence="4" id="KW-1185">Reference proteome</keyword>
<evidence type="ECO:0000259" key="2">
    <source>
        <dbReference type="Pfam" id="PF18932"/>
    </source>
</evidence>
<dbReference type="Proteomes" id="UP000433050">
    <property type="component" value="Unassembled WGS sequence"/>
</dbReference>
<proteinExistence type="predicted"/>
<evidence type="ECO:0000313" key="4">
    <source>
        <dbReference type="Proteomes" id="UP000433050"/>
    </source>
</evidence>
<reference evidence="3 4" key="1">
    <citation type="submission" date="2019-12" db="EMBL/GenBank/DDBJ databases">
        <authorList>
            <person name="Reyes-Prieto M."/>
        </authorList>
    </citation>
    <scope>NUCLEOTIDE SEQUENCE [LARGE SCALE GENOMIC DNA]</scope>
    <source>
        <strain evidence="3">HF14-78462</strain>
    </source>
</reference>
<dbReference type="EMBL" id="CACSAS010000001">
    <property type="protein sequence ID" value="CAA0112381.1"/>
    <property type="molecule type" value="Genomic_DNA"/>
</dbReference>
<evidence type="ECO:0000313" key="3">
    <source>
        <dbReference type="EMBL" id="CAA0112381.1"/>
    </source>
</evidence>
<organism evidence="3 4">
    <name type="scientific">Starkeya nomas</name>
    <dbReference type="NCBI Taxonomy" id="2666134"/>
    <lineage>
        <taxon>Bacteria</taxon>
        <taxon>Pseudomonadati</taxon>
        <taxon>Pseudomonadota</taxon>
        <taxon>Alphaproteobacteria</taxon>
        <taxon>Hyphomicrobiales</taxon>
        <taxon>Xanthobacteraceae</taxon>
        <taxon>Starkeya</taxon>
    </lineage>
</organism>